<dbReference type="PANTHER" id="PTHR33121:SF76">
    <property type="entry name" value="SIGNALING PROTEIN"/>
    <property type="match status" value="1"/>
</dbReference>
<dbReference type="Pfam" id="PF00563">
    <property type="entry name" value="EAL"/>
    <property type="match status" value="1"/>
</dbReference>
<evidence type="ECO:0000313" key="1">
    <source>
        <dbReference type="EMBL" id="AJI25342.1"/>
    </source>
</evidence>
<dbReference type="AlphaFoldDB" id="A0A0B6AW45"/>
<name>A0A0B6AW45_PRIM2</name>
<dbReference type="Proteomes" id="UP000031829">
    <property type="component" value="Chromosome"/>
</dbReference>
<dbReference type="PANTHER" id="PTHR33121">
    <property type="entry name" value="CYCLIC DI-GMP PHOSPHODIESTERASE PDEF"/>
    <property type="match status" value="1"/>
</dbReference>
<dbReference type="InterPro" id="IPR035919">
    <property type="entry name" value="EAL_sf"/>
</dbReference>
<dbReference type="RefSeq" id="WP_034651101.1">
    <property type="nucleotide sequence ID" value="NZ_BCVB01000011.1"/>
</dbReference>
<dbReference type="InterPro" id="IPR001633">
    <property type="entry name" value="EAL_dom"/>
</dbReference>
<dbReference type="Gene3D" id="3.20.20.450">
    <property type="entry name" value="EAL domain"/>
    <property type="match status" value="1"/>
</dbReference>
<dbReference type="HOGENOM" id="CLU_000445_70_0_9"/>
<dbReference type="InterPro" id="IPR050706">
    <property type="entry name" value="Cyclic-di-GMP_PDE-like"/>
</dbReference>
<dbReference type="GeneID" id="93643293"/>
<sequence length="345" mass="40080">MGCDGCLPIRTGYTVSFQKSNDVKKLEKYFKDISQNQWKTLGEDMFWMREDIFWSFMDYVHQHLDPRHVWAVEAKQRSPFENLGGMEPITVFQKMKDALWIDELIEDKRICSYYQPIVSIDHERVHIVGHEILSRGLEEDGSIIPPFKMFEAAQIRNKTFALDRACRLEAVKNASIIDRQLIFINFIPTAIYNPEHCLASTFALIQELNIKPEQIVFEVIETEDVQDIEHLKNILNYYRSHGFKYALDDVGVGYNTLKRLLEVEPDVVKLAFEFTKGVSKNEKQKKVAQEMLAITHKMGAKALAEGVETEEDLKCLIEMGYDLFQGYYFAKPHPTPVKEIHSIYV</sequence>
<reference evidence="1 2" key="1">
    <citation type="journal article" date="2015" name="Genome Announc.">
        <title>Complete genome sequences for 35 biothreat assay-relevant bacillus species.</title>
        <authorList>
            <person name="Johnson S.L."/>
            <person name="Daligault H.E."/>
            <person name="Davenport K.W."/>
            <person name="Jaissle J."/>
            <person name="Frey K.G."/>
            <person name="Ladner J.T."/>
            <person name="Broomall S.M."/>
            <person name="Bishop-Lilly K.A."/>
            <person name="Bruce D.C."/>
            <person name="Gibbons H.S."/>
            <person name="Coyne S.R."/>
            <person name="Lo C.C."/>
            <person name="Meincke L."/>
            <person name="Munk A.C."/>
            <person name="Koroleva G.I."/>
            <person name="Rosenzweig C.N."/>
            <person name="Palacios G.F."/>
            <person name="Redden C.L."/>
            <person name="Minogue T.D."/>
            <person name="Chain P.S."/>
        </authorList>
    </citation>
    <scope>NUCLEOTIDE SEQUENCE [LARGE SCALE GENOMIC DNA]</scope>
    <source>
        <strain evidence="2">ATCC 14581 / DSM 32 / JCM 2506 / NBRC 15308 / NCIMB 9376 / NCTC 10342 / NRRL B-14308 / VKM B-512</strain>
    </source>
</reference>
<organism evidence="1 2">
    <name type="scientific">Priestia megaterium (strain ATCC 14581 / DSM 32 / CCUG 1817 / JCM 2506 / NBRC 15308 / NCIMB 9376 / NCTC 10342 / NRRL B-14308 / VKM B-512 / Ford 19)</name>
    <name type="common">Bacillus megaterium</name>
    <dbReference type="NCBI Taxonomy" id="1348623"/>
    <lineage>
        <taxon>Bacteria</taxon>
        <taxon>Bacillati</taxon>
        <taxon>Bacillota</taxon>
        <taxon>Bacilli</taxon>
        <taxon>Bacillales</taxon>
        <taxon>Bacillaceae</taxon>
        <taxon>Priestia</taxon>
    </lineage>
</organism>
<dbReference type="CDD" id="cd01948">
    <property type="entry name" value="EAL"/>
    <property type="match status" value="1"/>
</dbReference>
<gene>
    <name evidence="1" type="ORF">BG04_5344</name>
</gene>
<dbReference type="SUPFAM" id="SSF141868">
    <property type="entry name" value="EAL domain-like"/>
    <property type="match status" value="1"/>
</dbReference>
<accession>A0A0B6AW45</accession>
<dbReference type="SMART" id="SM00052">
    <property type="entry name" value="EAL"/>
    <property type="match status" value="1"/>
</dbReference>
<dbReference type="KEGG" id="bmeg:BG04_5344"/>
<evidence type="ECO:0000313" key="2">
    <source>
        <dbReference type="Proteomes" id="UP000031829"/>
    </source>
</evidence>
<protein>
    <submittedName>
        <fullName evidence="1">EAL domain protein</fullName>
    </submittedName>
</protein>
<proteinExistence type="predicted"/>
<dbReference type="EMBL" id="CP009920">
    <property type="protein sequence ID" value="AJI25342.1"/>
    <property type="molecule type" value="Genomic_DNA"/>
</dbReference>
<dbReference type="PROSITE" id="PS50883">
    <property type="entry name" value="EAL"/>
    <property type="match status" value="1"/>
</dbReference>
<dbReference type="GO" id="GO:0071111">
    <property type="term" value="F:cyclic-guanylate-specific phosphodiesterase activity"/>
    <property type="evidence" value="ECO:0007669"/>
    <property type="project" value="InterPro"/>
</dbReference>